<feature type="region of interest" description="Disordered" evidence="1">
    <location>
        <begin position="132"/>
        <end position="154"/>
    </location>
</feature>
<proteinExistence type="predicted"/>
<sequence length="260" mass="27455">MANDGTTDSRSALSAGSGAILKLTRSKSGPRPCAVDSYQSNGGGGGGGGRANETVKIGVRSRSSSSIFRRFRKTDSCKRATGDIAVEVDVKAHGSREQVTKTIQNVSSKQQIIASTTQPIGQMTVSDETVSESPTILRQHHSGPQQQQQQHSSTLRHLAQDVIVLATNGILVTTPAAIFPSTDCHSLSSISPSGSPYSDRHCVLGFRISPKTSPRPIKRGFYGSPTLNSPKLRRESAKNSPKTVKAGLSKTLSSQGKAVS</sequence>
<feature type="compositionally biased region" description="Gly residues" evidence="1">
    <location>
        <begin position="41"/>
        <end position="50"/>
    </location>
</feature>
<dbReference type="Proteomes" id="UP000735302">
    <property type="component" value="Unassembled WGS sequence"/>
</dbReference>
<feature type="region of interest" description="Disordered" evidence="1">
    <location>
        <begin position="22"/>
        <end position="53"/>
    </location>
</feature>
<comment type="caution">
    <text evidence="2">The sequence shown here is derived from an EMBL/GenBank/DDBJ whole genome shotgun (WGS) entry which is preliminary data.</text>
</comment>
<keyword evidence="3" id="KW-1185">Reference proteome</keyword>
<dbReference type="AlphaFoldDB" id="A0AAV3Z829"/>
<accession>A0AAV3Z829</accession>
<feature type="region of interest" description="Disordered" evidence="1">
    <location>
        <begin position="214"/>
        <end position="260"/>
    </location>
</feature>
<evidence type="ECO:0000313" key="3">
    <source>
        <dbReference type="Proteomes" id="UP000735302"/>
    </source>
</evidence>
<evidence type="ECO:0000256" key="1">
    <source>
        <dbReference type="SAM" id="MobiDB-lite"/>
    </source>
</evidence>
<feature type="compositionally biased region" description="Low complexity" evidence="1">
    <location>
        <begin position="142"/>
        <end position="153"/>
    </location>
</feature>
<protein>
    <submittedName>
        <fullName evidence="2">Uncharacterized protein</fullName>
    </submittedName>
</protein>
<dbReference type="EMBL" id="BLXT01002056">
    <property type="protein sequence ID" value="GFN90729.1"/>
    <property type="molecule type" value="Genomic_DNA"/>
</dbReference>
<feature type="compositionally biased region" description="Polar residues" evidence="1">
    <location>
        <begin position="250"/>
        <end position="260"/>
    </location>
</feature>
<evidence type="ECO:0000313" key="2">
    <source>
        <dbReference type="EMBL" id="GFN90729.1"/>
    </source>
</evidence>
<gene>
    <name evidence="2" type="ORF">PoB_001723500</name>
</gene>
<organism evidence="2 3">
    <name type="scientific">Plakobranchus ocellatus</name>
    <dbReference type="NCBI Taxonomy" id="259542"/>
    <lineage>
        <taxon>Eukaryota</taxon>
        <taxon>Metazoa</taxon>
        <taxon>Spiralia</taxon>
        <taxon>Lophotrochozoa</taxon>
        <taxon>Mollusca</taxon>
        <taxon>Gastropoda</taxon>
        <taxon>Heterobranchia</taxon>
        <taxon>Euthyneura</taxon>
        <taxon>Panpulmonata</taxon>
        <taxon>Sacoglossa</taxon>
        <taxon>Placobranchoidea</taxon>
        <taxon>Plakobranchidae</taxon>
        <taxon>Plakobranchus</taxon>
    </lineage>
</organism>
<reference evidence="2 3" key="1">
    <citation type="journal article" date="2021" name="Elife">
        <title>Chloroplast acquisition without the gene transfer in kleptoplastic sea slugs, Plakobranchus ocellatus.</title>
        <authorList>
            <person name="Maeda T."/>
            <person name="Takahashi S."/>
            <person name="Yoshida T."/>
            <person name="Shimamura S."/>
            <person name="Takaki Y."/>
            <person name="Nagai Y."/>
            <person name="Toyoda A."/>
            <person name="Suzuki Y."/>
            <person name="Arimoto A."/>
            <person name="Ishii H."/>
            <person name="Satoh N."/>
            <person name="Nishiyama T."/>
            <person name="Hasebe M."/>
            <person name="Maruyama T."/>
            <person name="Minagawa J."/>
            <person name="Obokata J."/>
            <person name="Shigenobu S."/>
        </authorList>
    </citation>
    <scope>NUCLEOTIDE SEQUENCE [LARGE SCALE GENOMIC DNA]</scope>
</reference>
<name>A0AAV3Z829_9GAST</name>